<gene>
    <name evidence="1" type="ORF">A2Z67_00165</name>
</gene>
<accession>A0A1F7X327</accession>
<dbReference type="EMBL" id="MGFQ01000022">
    <property type="protein sequence ID" value="OGM09500.1"/>
    <property type="molecule type" value="Genomic_DNA"/>
</dbReference>
<reference evidence="1 2" key="1">
    <citation type="journal article" date="2016" name="Nat. Commun.">
        <title>Thousands of microbial genomes shed light on interconnected biogeochemical processes in an aquifer system.</title>
        <authorList>
            <person name="Anantharaman K."/>
            <person name="Brown C.T."/>
            <person name="Hug L.A."/>
            <person name="Sharon I."/>
            <person name="Castelle C.J."/>
            <person name="Probst A.J."/>
            <person name="Thomas B.C."/>
            <person name="Singh A."/>
            <person name="Wilkins M.J."/>
            <person name="Karaoz U."/>
            <person name="Brodie E.L."/>
            <person name="Williams K.H."/>
            <person name="Hubbard S.S."/>
            <person name="Banfield J.F."/>
        </authorList>
    </citation>
    <scope>NUCLEOTIDE SEQUENCE [LARGE SCALE GENOMIC DNA]</scope>
</reference>
<proteinExistence type="predicted"/>
<dbReference type="Proteomes" id="UP000176939">
    <property type="component" value="Unassembled WGS sequence"/>
</dbReference>
<protein>
    <submittedName>
        <fullName evidence="1">Uncharacterized protein</fullName>
    </submittedName>
</protein>
<evidence type="ECO:0000313" key="2">
    <source>
        <dbReference type="Proteomes" id="UP000176939"/>
    </source>
</evidence>
<name>A0A1F7X327_9BACT</name>
<comment type="caution">
    <text evidence="1">The sequence shown here is derived from an EMBL/GenBank/DDBJ whole genome shotgun (WGS) entry which is preliminary data.</text>
</comment>
<dbReference type="AlphaFoldDB" id="A0A1F7X327"/>
<evidence type="ECO:0000313" key="1">
    <source>
        <dbReference type="EMBL" id="OGM09500.1"/>
    </source>
</evidence>
<organism evidence="1 2">
    <name type="scientific">Candidatus Woesebacteria bacterium RBG_13_36_22</name>
    <dbReference type="NCBI Taxonomy" id="1802478"/>
    <lineage>
        <taxon>Bacteria</taxon>
        <taxon>Candidatus Woeseibacteriota</taxon>
    </lineage>
</organism>
<sequence length="84" mass="9483">MLLKALKGRCKIFDCKNCGNEVIRSYGEEGKVKLRTNIIIWSGGECICKCLRCKGEVKIPLTLHLPGGRTIGYDDRAEKRKTKK</sequence>